<keyword evidence="3" id="KW-0804">Transcription</keyword>
<keyword evidence="1" id="KW-0805">Transcription regulation</keyword>
<evidence type="ECO:0000256" key="3">
    <source>
        <dbReference type="ARBA" id="ARBA00023163"/>
    </source>
</evidence>
<dbReference type="GO" id="GO:0003700">
    <property type="term" value="F:DNA-binding transcription factor activity"/>
    <property type="evidence" value="ECO:0007669"/>
    <property type="project" value="InterPro"/>
</dbReference>
<evidence type="ECO:0000256" key="1">
    <source>
        <dbReference type="ARBA" id="ARBA00023015"/>
    </source>
</evidence>
<dbReference type="PRINTS" id="PR00598">
    <property type="entry name" value="HTHMARR"/>
</dbReference>
<dbReference type="Proteomes" id="UP001139264">
    <property type="component" value="Unassembled WGS sequence"/>
</dbReference>
<dbReference type="Gene3D" id="1.10.10.10">
    <property type="entry name" value="Winged helix-like DNA-binding domain superfamily/Winged helix DNA-binding domain"/>
    <property type="match status" value="1"/>
</dbReference>
<reference evidence="5" key="1">
    <citation type="submission" date="2021-10" db="EMBL/GenBank/DDBJ databases">
        <title>Novel species in genus Arthrobacter.</title>
        <authorList>
            <person name="Liu Y."/>
        </authorList>
    </citation>
    <scope>NUCLEOTIDE SEQUENCE</scope>
    <source>
        <strain evidence="5">Zg-Y809</strain>
    </source>
</reference>
<dbReference type="PANTHER" id="PTHR42756">
    <property type="entry name" value="TRANSCRIPTIONAL REGULATOR, MARR"/>
    <property type="match status" value="1"/>
</dbReference>
<evidence type="ECO:0000313" key="6">
    <source>
        <dbReference type="Proteomes" id="UP001139264"/>
    </source>
</evidence>
<dbReference type="EMBL" id="JAJFZP010000015">
    <property type="protein sequence ID" value="MCC3270789.1"/>
    <property type="molecule type" value="Genomic_DNA"/>
</dbReference>
<dbReference type="AlphaFoldDB" id="A0A9X1M3N4"/>
<dbReference type="RefSeq" id="WP_227909091.1">
    <property type="nucleotide sequence ID" value="NZ_CP095461.1"/>
</dbReference>
<protein>
    <submittedName>
        <fullName evidence="5">MarR family transcriptional regulator</fullName>
    </submittedName>
</protein>
<evidence type="ECO:0000256" key="2">
    <source>
        <dbReference type="ARBA" id="ARBA00023125"/>
    </source>
</evidence>
<keyword evidence="2" id="KW-0238">DNA-binding</keyword>
<dbReference type="PANTHER" id="PTHR42756:SF1">
    <property type="entry name" value="TRANSCRIPTIONAL REPRESSOR OF EMRAB OPERON"/>
    <property type="match status" value="1"/>
</dbReference>
<comment type="caution">
    <text evidence="5">The sequence shown here is derived from an EMBL/GenBank/DDBJ whole genome shotgun (WGS) entry which is preliminary data.</text>
</comment>
<accession>A0A9X1M3N4</accession>
<evidence type="ECO:0000313" key="5">
    <source>
        <dbReference type="EMBL" id="MCC3270789.1"/>
    </source>
</evidence>
<dbReference type="SUPFAM" id="SSF46785">
    <property type="entry name" value="Winged helix' DNA-binding domain"/>
    <property type="match status" value="1"/>
</dbReference>
<organism evidence="5 6">
    <name type="scientific">Arthrobacter gengyunqii</name>
    <dbReference type="NCBI Taxonomy" id="2886940"/>
    <lineage>
        <taxon>Bacteria</taxon>
        <taxon>Bacillati</taxon>
        <taxon>Actinomycetota</taxon>
        <taxon>Actinomycetes</taxon>
        <taxon>Micrococcales</taxon>
        <taxon>Micrococcaceae</taxon>
        <taxon>Arthrobacter</taxon>
    </lineage>
</organism>
<proteinExistence type="predicted"/>
<evidence type="ECO:0000259" key="4">
    <source>
        <dbReference type="PROSITE" id="PS50995"/>
    </source>
</evidence>
<feature type="domain" description="HTH marR-type" evidence="4">
    <location>
        <begin position="19"/>
        <end position="159"/>
    </location>
</feature>
<gene>
    <name evidence="5" type="ORF">LJ751_15755</name>
</gene>
<dbReference type="PROSITE" id="PS50995">
    <property type="entry name" value="HTH_MARR_2"/>
    <property type="match status" value="1"/>
</dbReference>
<dbReference type="InterPro" id="IPR036388">
    <property type="entry name" value="WH-like_DNA-bd_sf"/>
</dbReference>
<sequence>MSSTTASDANGYWYPGIPDREPARAVLKALREYRAAEQEMRQRIRNDLNINEKDLQALHYLMHAYQHGNALGPTDLSRLMSISTASTTALIDRLVGSGHVERQIHPTDRRALKLVPTDKSHVDMQTSLQRFHERMMDIASSLSPKDANVVTRFLLALTETVDQEPQAPWNSVPIAGPS</sequence>
<dbReference type="GO" id="GO:0003677">
    <property type="term" value="F:DNA binding"/>
    <property type="evidence" value="ECO:0007669"/>
    <property type="project" value="UniProtKB-KW"/>
</dbReference>
<dbReference type="InterPro" id="IPR036390">
    <property type="entry name" value="WH_DNA-bd_sf"/>
</dbReference>
<dbReference type="Pfam" id="PF01047">
    <property type="entry name" value="MarR"/>
    <property type="match status" value="1"/>
</dbReference>
<dbReference type="SMART" id="SM00347">
    <property type="entry name" value="HTH_MARR"/>
    <property type="match status" value="1"/>
</dbReference>
<dbReference type="InterPro" id="IPR000835">
    <property type="entry name" value="HTH_MarR-typ"/>
</dbReference>
<name>A0A9X1M3N4_9MICC</name>